<dbReference type="Pfam" id="PF17919">
    <property type="entry name" value="RT_RNaseH_2"/>
    <property type="match status" value="1"/>
</dbReference>
<proteinExistence type="predicted"/>
<evidence type="ECO:0000313" key="9">
    <source>
        <dbReference type="EMBL" id="JAG13928.1"/>
    </source>
</evidence>
<dbReference type="SUPFAM" id="SSF56672">
    <property type="entry name" value="DNA/RNA polymerases"/>
    <property type="match status" value="1"/>
</dbReference>
<dbReference type="EMBL" id="GBHO01029676">
    <property type="protein sequence ID" value="JAG13928.1"/>
    <property type="molecule type" value="Transcribed_RNA"/>
</dbReference>
<evidence type="ECO:0000256" key="6">
    <source>
        <dbReference type="ARBA" id="ARBA00023268"/>
    </source>
</evidence>
<keyword evidence="2" id="KW-0548">Nucleotidyltransferase</keyword>
<dbReference type="InterPro" id="IPR041577">
    <property type="entry name" value="RT_RNaseH_2"/>
</dbReference>
<dbReference type="FunFam" id="3.30.70.270:FF:000020">
    <property type="entry name" value="Transposon Tf2-6 polyprotein-like Protein"/>
    <property type="match status" value="1"/>
</dbReference>
<gene>
    <name evidence="9" type="ORF">CM83_16985</name>
</gene>
<evidence type="ECO:0000256" key="5">
    <source>
        <dbReference type="ARBA" id="ARBA00022918"/>
    </source>
</evidence>
<dbReference type="PANTHER" id="PTHR37984">
    <property type="entry name" value="PROTEIN CBG26694"/>
    <property type="match status" value="1"/>
</dbReference>
<organism evidence="9">
    <name type="scientific">Lygus hesperus</name>
    <name type="common">Western plant bug</name>
    <dbReference type="NCBI Taxonomy" id="30085"/>
    <lineage>
        <taxon>Eukaryota</taxon>
        <taxon>Metazoa</taxon>
        <taxon>Ecdysozoa</taxon>
        <taxon>Arthropoda</taxon>
        <taxon>Hexapoda</taxon>
        <taxon>Insecta</taxon>
        <taxon>Pterygota</taxon>
        <taxon>Neoptera</taxon>
        <taxon>Paraneoptera</taxon>
        <taxon>Hemiptera</taxon>
        <taxon>Heteroptera</taxon>
        <taxon>Panheteroptera</taxon>
        <taxon>Cimicomorpha</taxon>
        <taxon>Miridae</taxon>
        <taxon>Mirini</taxon>
        <taxon>Lygus</taxon>
    </lineage>
</organism>
<protein>
    <recommendedName>
        <fullName evidence="1">RNA-directed DNA polymerase</fullName>
        <ecNumber evidence="1">2.7.7.49</ecNumber>
    </recommendedName>
</protein>
<dbReference type="GO" id="GO:0004519">
    <property type="term" value="F:endonuclease activity"/>
    <property type="evidence" value="ECO:0007669"/>
    <property type="project" value="UniProtKB-KW"/>
</dbReference>
<accession>A0A0A9X542</accession>
<evidence type="ECO:0000256" key="4">
    <source>
        <dbReference type="ARBA" id="ARBA00022759"/>
    </source>
</evidence>
<evidence type="ECO:0000256" key="2">
    <source>
        <dbReference type="ARBA" id="ARBA00022695"/>
    </source>
</evidence>
<reference evidence="9" key="1">
    <citation type="journal article" date="2014" name="PLoS ONE">
        <title>Transcriptome-Based Identification of ABC Transporters in the Western Tarnished Plant Bug Lygus hesperus.</title>
        <authorList>
            <person name="Hull J.J."/>
            <person name="Chaney K."/>
            <person name="Geib S.M."/>
            <person name="Fabrick J.A."/>
            <person name="Brent C.S."/>
            <person name="Walsh D."/>
            <person name="Lavine L.C."/>
        </authorList>
    </citation>
    <scope>NUCLEOTIDE SEQUENCE</scope>
</reference>
<keyword evidence="2" id="KW-0808">Transferase</keyword>
<feature type="non-terminal residue" evidence="9">
    <location>
        <position position="365"/>
    </location>
</feature>
<name>A0A0A9X542_LYGHE</name>
<dbReference type="Gene3D" id="1.10.340.70">
    <property type="match status" value="1"/>
</dbReference>
<dbReference type="Gene3D" id="3.30.70.270">
    <property type="match status" value="1"/>
</dbReference>
<evidence type="ECO:0000256" key="3">
    <source>
        <dbReference type="ARBA" id="ARBA00022722"/>
    </source>
</evidence>
<dbReference type="GO" id="GO:0003964">
    <property type="term" value="F:RNA-directed DNA polymerase activity"/>
    <property type="evidence" value="ECO:0007669"/>
    <property type="project" value="UniProtKB-KW"/>
</dbReference>
<dbReference type="InterPro" id="IPR050951">
    <property type="entry name" value="Retrovirus_Pol_polyprotein"/>
</dbReference>
<keyword evidence="4" id="KW-0255">Endonuclease</keyword>
<keyword evidence="4" id="KW-0378">Hydrolase</keyword>
<feature type="non-terminal residue" evidence="9">
    <location>
        <position position="1"/>
    </location>
</feature>
<keyword evidence="5" id="KW-0695">RNA-directed DNA polymerase</keyword>
<dbReference type="InterPro" id="IPR043128">
    <property type="entry name" value="Rev_trsase/Diguanyl_cyclase"/>
</dbReference>
<dbReference type="FunFam" id="3.10.20.370:FF:000001">
    <property type="entry name" value="Retrovirus-related Pol polyprotein from transposon 17.6-like protein"/>
    <property type="match status" value="1"/>
</dbReference>
<dbReference type="PANTHER" id="PTHR37984:SF5">
    <property type="entry name" value="PROTEIN NYNRIN-LIKE"/>
    <property type="match status" value="1"/>
</dbReference>
<feature type="domain" description="Integrase zinc-binding" evidence="8">
    <location>
        <begin position="271"/>
        <end position="322"/>
    </location>
</feature>
<dbReference type="Pfam" id="PF17921">
    <property type="entry name" value="Integrase_H2C2"/>
    <property type="match status" value="1"/>
</dbReference>
<dbReference type="Gene3D" id="3.10.20.370">
    <property type="match status" value="1"/>
</dbReference>
<feature type="domain" description="Reverse transcriptase/retrotransposon-derived protein RNase H-like" evidence="7">
    <location>
        <begin position="55"/>
        <end position="153"/>
    </location>
</feature>
<dbReference type="InterPro" id="IPR041588">
    <property type="entry name" value="Integrase_H2C2"/>
</dbReference>
<sequence length="365" mass="41459">ALQNFPLPKTVAELRRFLGKLNFYRRFIPKAAEAQAVLHEMHSGNKKKDKTVIDWTPDLQKAFQTCKDSLCNAVLLAHPVPEAPITLLVDASEVGIGAAVEQLVDGHWQPLCFFSKKLSDAARKYSAYDRELLAIYAAVKHFRYMLEGRTFSILTDHKPLTFAFKQKLDKASPRQLRYLDFIGQFSTDIRHISGKDNMVADALSRIEEVVSVQDIDWEKLAVDQESDKELQDLIQAENSFRFSKICMYNSDVPIFCDTSTGMVRPFLTSPFRRAAFDLVHGLAHPGMRGTLKLLKARFLWPSMAKDCNTWVRSCLQCQKSKVQRHTISPPGSFTTPDERFSHVHLDIVGPLPSSQGYRYCLTCID</sequence>
<dbReference type="EC" id="2.7.7.49" evidence="1"/>
<dbReference type="InterPro" id="IPR043502">
    <property type="entry name" value="DNA/RNA_pol_sf"/>
</dbReference>
<evidence type="ECO:0000259" key="8">
    <source>
        <dbReference type="Pfam" id="PF17921"/>
    </source>
</evidence>
<evidence type="ECO:0000256" key="1">
    <source>
        <dbReference type="ARBA" id="ARBA00012493"/>
    </source>
</evidence>
<reference evidence="9" key="2">
    <citation type="submission" date="2014-07" db="EMBL/GenBank/DDBJ databases">
        <authorList>
            <person name="Hull J."/>
        </authorList>
    </citation>
    <scope>NUCLEOTIDE SEQUENCE</scope>
</reference>
<dbReference type="AlphaFoldDB" id="A0A0A9X542"/>
<keyword evidence="6" id="KW-0511">Multifunctional enzyme</keyword>
<keyword evidence="3" id="KW-0540">Nuclease</keyword>
<evidence type="ECO:0000259" key="7">
    <source>
        <dbReference type="Pfam" id="PF17919"/>
    </source>
</evidence>
<dbReference type="CDD" id="cd09274">
    <property type="entry name" value="RNase_HI_RT_Ty3"/>
    <property type="match status" value="1"/>
</dbReference>